<keyword evidence="2" id="KW-0732">Signal</keyword>
<accession>A0A9X4MH37</accession>
<dbReference type="Proteomes" id="UP001154240">
    <property type="component" value="Unassembled WGS sequence"/>
</dbReference>
<keyword evidence="4" id="KW-1185">Reference proteome</keyword>
<feature type="compositionally biased region" description="Basic residues" evidence="1">
    <location>
        <begin position="89"/>
        <end position="106"/>
    </location>
</feature>
<organism evidence="3 4">
    <name type="scientific">Thiovibrio frasassiensis</name>
    <dbReference type="NCBI Taxonomy" id="2984131"/>
    <lineage>
        <taxon>Bacteria</taxon>
        <taxon>Pseudomonadati</taxon>
        <taxon>Thermodesulfobacteriota</taxon>
        <taxon>Desulfobulbia</taxon>
        <taxon>Desulfobulbales</taxon>
        <taxon>Thiovibrionaceae</taxon>
        <taxon>Thiovibrio</taxon>
    </lineage>
</organism>
<feature type="signal peptide" evidence="2">
    <location>
        <begin position="1"/>
        <end position="23"/>
    </location>
</feature>
<name>A0A9X4MH37_9BACT</name>
<dbReference type="EMBL" id="JAPHEH010000001">
    <property type="protein sequence ID" value="MDG4475720.1"/>
    <property type="molecule type" value="Genomic_DNA"/>
</dbReference>
<reference evidence="3" key="2">
    <citation type="submission" date="2022-10" db="EMBL/GenBank/DDBJ databases">
        <authorList>
            <person name="Aronson H.S."/>
        </authorList>
    </citation>
    <scope>NUCLEOTIDE SEQUENCE</scope>
    <source>
        <strain evidence="3">RS19-109</strain>
    </source>
</reference>
<proteinExistence type="predicted"/>
<evidence type="ECO:0000256" key="1">
    <source>
        <dbReference type="SAM" id="MobiDB-lite"/>
    </source>
</evidence>
<dbReference type="RefSeq" id="WP_307632693.1">
    <property type="nucleotide sequence ID" value="NZ_JAPHEH010000001.1"/>
</dbReference>
<evidence type="ECO:0000256" key="2">
    <source>
        <dbReference type="SAM" id="SignalP"/>
    </source>
</evidence>
<dbReference type="AlphaFoldDB" id="A0A9X4MH37"/>
<sequence>MMKRVGILAFCVMISSISTSALAEGIDGKAVLGGAIGGAAGAAVGSVVGGKTGAIVGAGLGGATGAAIAADDKPAKKVVVIHEDGHHDNGRHRGQYKHRKGHGHDD</sequence>
<gene>
    <name evidence="3" type="ORF">OLX77_06035</name>
</gene>
<reference evidence="3" key="1">
    <citation type="journal article" date="2022" name="bioRxiv">
        <title>Thiovibrio frasassiensisgen. nov., sp. nov., an autotrophic, elemental sulfur disproportionating bacterium isolated from sulfidic karst sediment, and proposal of Thiovibrionaceae fam. nov.</title>
        <authorList>
            <person name="Aronson H."/>
            <person name="Thomas C."/>
            <person name="Bhattacharyya M."/>
            <person name="Eckstein S."/>
            <person name="Jensen S."/>
            <person name="Barco R."/>
            <person name="Macalady J."/>
            <person name="Amend J."/>
        </authorList>
    </citation>
    <scope>NUCLEOTIDE SEQUENCE</scope>
    <source>
        <strain evidence="3">RS19-109</strain>
    </source>
</reference>
<protein>
    <recommendedName>
        <fullName evidence="5">Glycine zipper domain-containing protein</fullName>
    </recommendedName>
</protein>
<evidence type="ECO:0008006" key="5">
    <source>
        <dbReference type="Google" id="ProtNLM"/>
    </source>
</evidence>
<feature type="chain" id="PRO_5040745582" description="Glycine zipper domain-containing protein" evidence="2">
    <location>
        <begin position="24"/>
        <end position="106"/>
    </location>
</feature>
<evidence type="ECO:0000313" key="4">
    <source>
        <dbReference type="Proteomes" id="UP001154240"/>
    </source>
</evidence>
<feature type="region of interest" description="Disordered" evidence="1">
    <location>
        <begin position="83"/>
        <end position="106"/>
    </location>
</feature>
<comment type="caution">
    <text evidence="3">The sequence shown here is derived from an EMBL/GenBank/DDBJ whole genome shotgun (WGS) entry which is preliminary data.</text>
</comment>
<evidence type="ECO:0000313" key="3">
    <source>
        <dbReference type="EMBL" id="MDG4475720.1"/>
    </source>
</evidence>